<keyword evidence="2" id="KW-0813">Transport</keyword>
<organism evidence="9 10">
    <name type="scientific">Ectobacillus ponti</name>
    <dbReference type="NCBI Taxonomy" id="2961894"/>
    <lineage>
        <taxon>Bacteria</taxon>
        <taxon>Bacillati</taxon>
        <taxon>Bacillota</taxon>
        <taxon>Bacilli</taxon>
        <taxon>Bacillales</taxon>
        <taxon>Bacillaceae</taxon>
        <taxon>Ectobacillus</taxon>
    </lineage>
</organism>
<feature type="transmembrane region" description="Helical" evidence="7">
    <location>
        <begin position="16"/>
        <end position="35"/>
    </location>
</feature>
<keyword evidence="5 7" id="KW-1133">Transmembrane helix</keyword>
<evidence type="ECO:0000259" key="8">
    <source>
        <dbReference type="Pfam" id="PF00324"/>
    </source>
</evidence>
<dbReference type="AlphaFoldDB" id="A0AA41X8K2"/>
<evidence type="ECO:0000256" key="4">
    <source>
        <dbReference type="ARBA" id="ARBA00022970"/>
    </source>
</evidence>
<dbReference type="GO" id="GO:0015171">
    <property type="term" value="F:amino acid transmembrane transporter activity"/>
    <property type="evidence" value="ECO:0007669"/>
    <property type="project" value="TreeGrafter"/>
</dbReference>
<keyword evidence="4" id="KW-0029">Amino-acid transport</keyword>
<keyword evidence="3 7" id="KW-0812">Transmembrane</keyword>
<feature type="transmembrane region" description="Helical" evidence="7">
    <location>
        <begin position="239"/>
        <end position="261"/>
    </location>
</feature>
<comment type="caution">
    <text evidence="9">The sequence shown here is derived from an EMBL/GenBank/DDBJ whole genome shotgun (WGS) entry which is preliminary data.</text>
</comment>
<evidence type="ECO:0000256" key="1">
    <source>
        <dbReference type="ARBA" id="ARBA00004141"/>
    </source>
</evidence>
<dbReference type="Pfam" id="PF00324">
    <property type="entry name" value="AA_permease"/>
    <property type="match status" value="1"/>
</dbReference>
<evidence type="ECO:0000313" key="9">
    <source>
        <dbReference type="EMBL" id="MCP8968288.1"/>
    </source>
</evidence>
<evidence type="ECO:0000256" key="2">
    <source>
        <dbReference type="ARBA" id="ARBA00022448"/>
    </source>
</evidence>
<dbReference type="RefSeq" id="WP_254758203.1">
    <property type="nucleotide sequence ID" value="NZ_JANCLT010000003.1"/>
</dbReference>
<accession>A0AA41X8K2</accession>
<dbReference type="InterPro" id="IPR004841">
    <property type="entry name" value="AA-permease/SLC12A_dom"/>
</dbReference>
<protein>
    <submittedName>
        <fullName evidence="9">Amino acid permease</fullName>
    </submittedName>
</protein>
<dbReference type="PANTHER" id="PTHR43341:SF2">
    <property type="entry name" value="AMINO ACID PERMEASE"/>
    <property type="match status" value="1"/>
</dbReference>
<feature type="transmembrane region" description="Helical" evidence="7">
    <location>
        <begin position="357"/>
        <end position="380"/>
    </location>
</feature>
<evidence type="ECO:0000313" key="10">
    <source>
        <dbReference type="Proteomes" id="UP001156102"/>
    </source>
</evidence>
<dbReference type="Gene3D" id="1.20.1740.10">
    <property type="entry name" value="Amino acid/polyamine transporter I"/>
    <property type="match status" value="1"/>
</dbReference>
<feature type="transmembrane region" description="Helical" evidence="7">
    <location>
        <begin position="281"/>
        <end position="310"/>
    </location>
</feature>
<evidence type="ECO:0000256" key="6">
    <source>
        <dbReference type="ARBA" id="ARBA00023136"/>
    </source>
</evidence>
<keyword evidence="10" id="KW-1185">Reference proteome</keyword>
<evidence type="ECO:0000256" key="5">
    <source>
        <dbReference type="ARBA" id="ARBA00022989"/>
    </source>
</evidence>
<dbReference type="PANTHER" id="PTHR43341">
    <property type="entry name" value="AMINO ACID PERMEASE"/>
    <property type="match status" value="1"/>
</dbReference>
<evidence type="ECO:0000256" key="7">
    <source>
        <dbReference type="SAM" id="Phobius"/>
    </source>
</evidence>
<proteinExistence type="predicted"/>
<dbReference type="GO" id="GO:0016020">
    <property type="term" value="C:membrane"/>
    <property type="evidence" value="ECO:0007669"/>
    <property type="project" value="UniProtKB-SubCell"/>
</dbReference>
<gene>
    <name evidence="9" type="ORF">NK662_07005</name>
</gene>
<reference evidence="9" key="1">
    <citation type="submission" date="2022-07" db="EMBL/GenBank/DDBJ databases">
        <authorList>
            <person name="Li W.-J."/>
            <person name="Deng Q.-Q."/>
        </authorList>
    </citation>
    <scope>NUCLEOTIDE SEQUENCE</scope>
    <source>
        <strain evidence="9">SYSU M60031</strain>
    </source>
</reference>
<feature type="transmembrane region" description="Helical" evidence="7">
    <location>
        <begin position="41"/>
        <end position="61"/>
    </location>
</feature>
<dbReference type="FunFam" id="1.20.1740.10:FF:000001">
    <property type="entry name" value="Amino acid permease"/>
    <property type="match status" value="1"/>
</dbReference>
<dbReference type="Proteomes" id="UP001156102">
    <property type="component" value="Unassembled WGS sequence"/>
</dbReference>
<feature type="domain" description="Amino acid permease/ SLC12A" evidence="8">
    <location>
        <begin position="16"/>
        <end position="450"/>
    </location>
</feature>
<feature type="transmembrane region" description="Helical" evidence="7">
    <location>
        <begin position="429"/>
        <end position="450"/>
    </location>
</feature>
<dbReference type="EMBL" id="JANCLT010000003">
    <property type="protein sequence ID" value="MCP8968288.1"/>
    <property type="molecule type" value="Genomic_DNA"/>
</dbReference>
<feature type="transmembrane region" description="Helical" evidence="7">
    <location>
        <begin position="197"/>
        <end position="219"/>
    </location>
</feature>
<name>A0AA41X8K2_9BACI</name>
<feature type="transmembrane region" description="Helical" evidence="7">
    <location>
        <begin position="82"/>
        <end position="107"/>
    </location>
</feature>
<dbReference type="PIRSF" id="PIRSF006060">
    <property type="entry name" value="AA_transporter"/>
    <property type="match status" value="1"/>
</dbReference>
<feature type="transmembrane region" description="Helical" evidence="7">
    <location>
        <begin position="119"/>
        <end position="140"/>
    </location>
</feature>
<comment type="subcellular location">
    <subcellularLocation>
        <location evidence="1">Membrane</location>
        <topology evidence="1">Multi-pass membrane protein</topology>
    </subcellularLocation>
</comment>
<feature type="transmembrane region" description="Helical" evidence="7">
    <location>
        <begin position="401"/>
        <end position="423"/>
    </location>
</feature>
<feature type="transmembrane region" description="Helical" evidence="7">
    <location>
        <begin position="152"/>
        <end position="177"/>
    </location>
</feature>
<keyword evidence="6 7" id="KW-0472">Membrane</keyword>
<feature type="transmembrane region" description="Helical" evidence="7">
    <location>
        <begin position="330"/>
        <end position="351"/>
    </location>
</feature>
<dbReference type="InterPro" id="IPR050524">
    <property type="entry name" value="APC_YAT"/>
</dbReference>
<sequence>MEQQHYDLQRGLKRRHITMISIGGTIGTGLFLASGNVVSKAGALGGPIAYLAIGILVYVLMKGLGEMSTFMPVSGAYTTYSGLFVHPVLGFMVGWNLCINGFLGLGAEIVGGAMILNQFFPAISPGIFCVILSLIILGLNMIDVKSYGEAEYWFAGIKVIAIIVFLIVGVLVLFGIVGKQGFIGLSNWNGASMFPNGFSAVVLMMTGVVWSYLGIETVVTAAGEAEEPQKNIPRAINTIFFRILLLYVGSVTVMGLVVPYQNVSVLTNGYAGLFSLAGIPGAAVVMNIVILTSLASAANSVVYALSRTLVAMSKERKAPKALAKVNKRGIPTNAVLLTLVLGQVSLITNFVSPDKVFVWLVSIAGFNTLLGWFGSFLAHYRFRKWLTANGGAVEKLKFKMGAYPLPTILCLVALAAIAAYTAYSPDTRFSFYIGAPMLVLYFLIGAYLHAKGRLREPEYRPFLEAHIAEGEQPARLAAGDLSN</sequence>
<evidence type="ECO:0000256" key="3">
    <source>
        <dbReference type="ARBA" id="ARBA00022692"/>
    </source>
</evidence>